<dbReference type="EMBL" id="CABPRY010000001">
    <property type="protein sequence ID" value="VVD60851.1"/>
    <property type="molecule type" value="Genomic_DNA"/>
</dbReference>
<sequence length="593" mass="65975">MAYLMRVARANGYMSVGQLRTAIASSTPAPFSELCQRLRLGATEQSRLFGVTPRNWAGCFSLPGLAQSAFNQTYRRWCPACLGSDGLFLGMWEIKLVCICIRHRAWLCDVCPRCKRSQSWHGVNLLKCECGAELAHGAGERAIAAEVMLTRALLAFEHEVPAAEGTPPLDAAATHRLVLYVGRFGTNSQPNRPGQVAGLSRMSTARTLVAGTASLLHNWPGSFYTLLASLQQSSASSSSVRRAFGVLYHVLYDDLKPPCFQFLRNAFEDYLSEHWWGMVCKRNRLLRRETVASHPRITLQQAATAAGVDRAVIRHLAQAELIPIDQAIYTSGRRASTMHQRDLVGLVTLVEGAVTLKTASHLSQISERRLRELISDGIIKPLVSRHSQRTAAWLIPKVELDRLRIVPNAPDIAAGIILLDVFKYWRLREHESTQLVRAILDREISTHAPHKAAVPLGLAKLDRVTVKLWLASQRDAAEAAMSVDQAAKLLGVKQQVAYSLIHGGYLHSCYDAGLGHRVSMEQVESFKQEYVSLAELARQYSRSPRALLSELPAKPACGPTVDGCRQYFYRRADLAPRKRLSRTSERSYPEKRH</sequence>
<reference evidence="2 3" key="1">
    <citation type="submission" date="2019-08" db="EMBL/GenBank/DDBJ databases">
        <authorList>
            <person name="Peeters C."/>
        </authorList>
    </citation>
    <scope>NUCLEOTIDE SEQUENCE [LARGE SCALE GENOMIC DNA]</scope>
    <source>
        <strain evidence="2 3">LMG 31107</strain>
    </source>
</reference>
<dbReference type="AlphaFoldDB" id="A0A5E4RDH0"/>
<proteinExistence type="predicted"/>
<evidence type="ECO:0000259" key="1">
    <source>
        <dbReference type="Pfam" id="PF06527"/>
    </source>
</evidence>
<protein>
    <recommendedName>
        <fullName evidence="1">TniQ domain-containing protein</fullName>
    </recommendedName>
</protein>
<name>A0A5E4RDH0_9BURK</name>
<evidence type="ECO:0000313" key="2">
    <source>
        <dbReference type="EMBL" id="VVD60851.1"/>
    </source>
</evidence>
<evidence type="ECO:0000313" key="3">
    <source>
        <dbReference type="Proteomes" id="UP000396788"/>
    </source>
</evidence>
<organism evidence="2 3">
    <name type="scientific">Pandoraea cepalis</name>
    <dbReference type="NCBI Taxonomy" id="2508294"/>
    <lineage>
        <taxon>Bacteria</taxon>
        <taxon>Pseudomonadati</taxon>
        <taxon>Pseudomonadota</taxon>
        <taxon>Betaproteobacteria</taxon>
        <taxon>Burkholderiales</taxon>
        <taxon>Burkholderiaceae</taxon>
        <taxon>Pandoraea</taxon>
    </lineage>
</organism>
<dbReference type="InterPro" id="IPR009492">
    <property type="entry name" value="TniQ"/>
</dbReference>
<feature type="domain" description="TniQ" evidence="1">
    <location>
        <begin position="3"/>
        <end position="105"/>
    </location>
</feature>
<dbReference type="Pfam" id="PF06527">
    <property type="entry name" value="TniQ"/>
    <property type="match status" value="1"/>
</dbReference>
<accession>A0A5E4RDH0</accession>
<dbReference type="Proteomes" id="UP000396788">
    <property type="component" value="Unassembled WGS sequence"/>
</dbReference>
<gene>
    <name evidence="2" type="ORF">PCE31107_00095</name>
</gene>